<dbReference type="PANTHER" id="PTHR24282:SF118">
    <property type="entry name" value="CYTOCHROME P450 FAMILY MONOOXYGENASE"/>
    <property type="match status" value="1"/>
</dbReference>
<evidence type="ECO:0000256" key="1">
    <source>
        <dbReference type="ARBA" id="ARBA00004167"/>
    </source>
</evidence>
<dbReference type="AlphaFoldDB" id="A0A444ZLH3"/>
<keyword evidence="7" id="KW-0560">Oxidoreductase</keyword>
<keyword evidence="4 11" id="KW-0812">Transmembrane</keyword>
<keyword evidence="13" id="KW-1185">Reference proteome</keyword>
<dbReference type="GO" id="GO:0016705">
    <property type="term" value="F:oxidoreductase activity, acting on paired donors, with incorporation or reduction of molecular oxygen"/>
    <property type="evidence" value="ECO:0007669"/>
    <property type="project" value="InterPro"/>
</dbReference>
<keyword evidence="9" id="KW-0503">Monooxygenase</keyword>
<proteinExistence type="inferred from homology"/>
<dbReference type="PANTHER" id="PTHR24282">
    <property type="entry name" value="CYTOCHROME P450 FAMILY MEMBER"/>
    <property type="match status" value="1"/>
</dbReference>
<dbReference type="SUPFAM" id="SSF48239">
    <property type="entry name" value="Terpenoid cyclases/Protein prenyltransferases"/>
    <property type="match status" value="1"/>
</dbReference>
<keyword evidence="6 11" id="KW-1133">Transmembrane helix</keyword>
<name>A0A444ZLH3_ARAHY</name>
<dbReference type="Gene3D" id="1.50.10.20">
    <property type="match status" value="1"/>
</dbReference>
<comment type="subcellular location">
    <subcellularLocation>
        <location evidence="1">Membrane</location>
        <topology evidence="1">Single-pass membrane protein</topology>
    </subcellularLocation>
</comment>
<dbReference type="GO" id="GO:0020037">
    <property type="term" value="F:heme binding"/>
    <property type="evidence" value="ECO:0007669"/>
    <property type="project" value="InterPro"/>
</dbReference>
<dbReference type="SUPFAM" id="SSF48264">
    <property type="entry name" value="Cytochrome P450"/>
    <property type="match status" value="1"/>
</dbReference>
<dbReference type="EMBL" id="SDMP01000014">
    <property type="protein sequence ID" value="RYR15037.1"/>
    <property type="molecule type" value="Genomic_DNA"/>
</dbReference>
<evidence type="ECO:0000256" key="11">
    <source>
        <dbReference type="SAM" id="Phobius"/>
    </source>
</evidence>
<dbReference type="InterPro" id="IPR008930">
    <property type="entry name" value="Terpenoid_cyclase/PrenylTrfase"/>
</dbReference>
<evidence type="ECO:0000256" key="6">
    <source>
        <dbReference type="ARBA" id="ARBA00022989"/>
    </source>
</evidence>
<sequence>MNPGEKEEVRSRTVLLCHRGCRRLGSRPSPSHPIPVAIREPITLAADESSKHNAILENFESTIIQIVYLLLESGVDINLRNYHGQIINSAENDIVIDYWYGSWGVCFTYATWFGINELIASGKSYSDSPAIHKACEFLLSKQVYSNLENNMAHLVNTSWALLALIVAGQYSVTRDNYSAIANGTFSNLVIAEWLQNTNSYSQDAIPAGGKMKTATSNFNLANKIGQGGFKELVDPRLGDNYSIDSVFKRITHTFVLPVSEVTVTLEDVAHIFNLPIDGEPMTEWTDSSATSCRVRTSRYSIVNQKDTLMEKGMLSSSLTWFVTAVGLLVAVGGWKLLNWLWLRPKKLETLLREQGFHGNLYTLFANNNNSSNNTKPMTLSDDKDITPRVYSQADHAIMKFGKNSFFWEGRTLKVNITNPEHIKEVLTNNRYFKKEKPNMMRLATLLGSGLPNYEDQQWHTHRRIINPAFHLEKLKVLTSTMVQCCDDVITKWEEMLSSEGKCDIDVWPSIQNLACDVISRTAFGSSYQEGKRIFELLTKQARLIMRLKYVHIPGWW</sequence>
<evidence type="ECO:0000256" key="7">
    <source>
        <dbReference type="ARBA" id="ARBA00023002"/>
    </source>
</evidence>
<evidence type="ECO:0000256" key="3">
    <source>
        <dbReference type="ARBA" id="ARBA00022617"/>
    </source>
</evidence>
<dbReference type="Proteomes" id="UP000289738">
    <property type="component" value="Chromosome B04"/>
</dbReference>
<evidence type="ECO:0000313" key="13">
    <source>
        <dbReference type="Proteomes" id="UP000289738"/>
    </source>
</evidence>
<dbReference type="Pfam" id="PF00067">
    <property type="entry name" value="p450"/>
    <property type="match status" value="1"/>
</dbReference>
<keyword evidence="8" id="KW-0408">Iron</keyword>
<keyword evidence="5" id="KW-0479">Metal-binding</keyword>
<evidence type="ECO:0008006" key="14">
    <source>
        <dbReference type="Google" id="ProtNLM"/>
    </source>
</evidence>
<evidence type="ECO:0000256" key="9">
    <source>
        <dbReference type="ARBA" id="ARBA00023033"/>
    </source>
</evidence>
<evidence type="ECO:0000256" key="2">
    <source>
        <dbReference type="ARBA" id="ARBA00010617"/>
    </source>
</evidence>
<evidence type="ECO:0000256" key="5">
    <source>
        <dbReference type="ARBA" id="ARBA00022723"/>
    </source>
</evidence>
<dbReference type="InterPro" id="IPR050665">
    <property type="entry name" value="Cytochrome_P450_Monooxygen"/>
</dbReference>
<comment type="caution">
    <text evidence="12">The sequence shown here is derived from an EMBL/GenBank/DDBJ whole genome shotgun (WGS) entry which is preliminary data.</text>
</comment>
<dbReference type="InterPro" id="IPR036396">
    <property type="entry name" value="Cyt_P450_sf"/>
</dbReference>
<organism evidence="12 13">
    <name type="scientific">Arachis hypogaea</name>
    <name type="common">Peanut</name>
    <dbReference type="NCBI Taxonomy" id="3818"/>
    <lineage>
        <taxon>Eukaryota</taxon>
        <taxon>Viridiplantae</taxon>
        <taxon>Streptophyta</taxon>
        <taxon>Embryophyta</taxon>
        <taxon>Tracheophyta</taxon>
        <taxon>Spermatophyta</taxon>
        <taxon>Magnoliopsida</taxon>
        <taxon>eudicotyledons</taxon>
        <taxon>Gunneridae</taxon>
        <taxon>Pentapetalae</taxon>
        <taxon>rosids</taxon>
        <taxon>fabids</taxon>
        <taxon>Fabales</taxon>
        <taxon>Fabaceae</taxon>
        <taxon>Papilionoideae</taxon>
        <taxon>50 kb inversion clade</taxon>
        <taxon>dalbergioids sensu lato</taxon>
        <taxon>Dalbergieae</taxon>
        <taxon>Pterocarpus clade</taxon>
        <taxon>Arachis</taxon>
    </lineage>
</organism>
<feature type="transmembrane region" description="Helical" evidence="11">
    <location>
        <begin position="318"/>
        <end position="342"/>
    </location>
</feature>
<evidence type="ECO:0000256" key="8">
    <source>
        <dbReference type="ARBA" id="ARBA00023004"/>
    </source>
</evidence>
<dbReference type="GO" id="GO:0004497">
    <property type="term" value="F:monooxygenase activity"/>
    <property type="evidence" value="ECO:0007669"/>
    <property type="project" value="UniProtKB-KW"/>
</dbReference>
<reference evidence="12 13" key="1">
    <citation type="submission" date="2019-01" db="EMBL/GenBank/DDBJ databases">
        <title>Sequencing of cultivated peanut Arachis hypogaea provides insights into genome evolution and oil improvement.</title>
        <authorList>
            <person name="Chen X."/>
        </authorList>
    </citation>
    <scope>NUCLEOTIDE SEQUENCE [LARGE SCALE GENOMIC DNA]</scope>
    <source>
        <strain evidence="13">cv. Fuhuasheng</strain>
        <tissue evidence="12">Leaves</tissue>
    </source>
</reference>
<dbReference type="InterPro" id="IPR001128">
    <property type="entry name" value="Cyt_P450"/>
</dbReference>
<evidence type="ECO:0000256" key="10">
    <source>
        <dbReference type="ARBA" id="ARBA00023136"/>
    </source>
</evidence>
<comment type="similarity">
    <text evidence="2">Belongs to the cytochrome P450 family.</text>
</comment>
<dbReference type="STRING" id="3818.A0A444ZLH3"/>
<dbReference type="GO" id="GO:0016020">
    <property type="term" value="C:membrane"/>
    <property type="evidence" value="ECO:0007669"/>
    <property type="project" value="UniProtKB-SubCell"/>
</dbReference>
<keyword evidence="10 11" id="KW-0472">Membrane</keyword>
<gene>
    <name evidence="12" type="ORF">Ahy_B04g071771</name>
</gene>
<dbReference type="GO" id="GO:0005506">
    <property type="term" value="F:iron ion binding"/>
    <property type="evidence" value="ECO:0007669"/>
    <property type="project" value="InterPro"/>
</dbReference>
<dbReference type="Gene3D" id="1.10.630.10">
    <property type="entry name" value="Cytochrome P450"/>
    <property type="match status" value="1"/>
</dbReference>
<evidence type="ECO:0000256" key="4">
    <source>
        <dbReference type="ARBA" id="ARBA00022692"/>
    </source>
</evidence>
<accession>A0A444ZLH3</accession>
<protein>
    <recommendedName>
        <fullName evidence="14">Cytochrome P450</fullName>
    </recommendedName>
</protein>
<evidence type="ECO:0000313" key="12">
    <source>
        <dbReference type="EMBL" id="RYR15037.1"/>
    </source>
</evidence>
<keyword evidence="3" id="KW-0349">Heme</keyword>